<proteinExistence type="predicted"/>
<dbReference type="EMBL" id="CP045725">
    <property type="protein sequence ID" value="QGF23089.1"/>
    <property type="molecule type" value="Genomic_DNA"/>
</dbReference>
<evidence type="ECO:0000256" key="1">
    <source>
        <dbReference type="ARBA" id="ARBA00004953"/>
    </source>
</evidence>
<evidence type="ECO:0000313" key="4">
    <source>
        <dbReference type="EMBL" id="QGF23089.1"/>
    </source>
</evidence>
<sequence>MTFLVLGGTAYARDLSLRLEESGIPVQAVLFGEENIHLPDSPIALMSGGFDSPEQAAGFLRSRGVRGVVDASHPFAPEVTRTALGAAEAAGVPYVRLLPPAWEAQRWPKAWRWVDDAAAAKRTVERLGGSRPFLSLGRDPLREFIDWDDRYVLARVIARPAWEIPASWEVIRSSGFPHTYAGEFALLSSRRIDVMVTEDAGGTLDEAKLRVAERLGIFVVMLRRPALPPGLRVVQSVDAAHAWVARHWRPQDY</sequence>
<name>A0A5Q2F8D7_9ACTN</name>
<dbReference type="PANTHER" id="PTHR36925:SF1">
    <property type="entry name" value="COBALT-PRECORRIN-6A REDUCTASE"/>
    <property type="match status" value="1"/>
</dbReference>
<dbReference type="RefSeq" id="WP_153571616.1">
    <property type="nucleotide sequence ID" value="NZ_CP045725.1"/>
</dbReference>
<keyword evidence="2" id="KW-0169">Cobalamin biosynthesis</keyword>
<dbReference type="AlphaFoldDB" id="A0A5Q2F8D7"/>
<evidence type="ECO:0000313" key="5">
    <source>
        <dbReference type="Proteomes" id="UP000386847"/>
    </source>
</evidence>
<comment type="pathway">
    <text evidence="1">Cofactor biosynthesis; adenosylcobalamin biosynthesis.</text>
</comment>
<keyword evidence="3" id="KW-0560">Oxidoreductase</keyword>
<dbReference type="KEGG" id="rain:Rai3103_04750"/>
<reference evidence="4 5" key="1">
    <citation type="submission" date="2019-10" db="EMBL/GenBank/DDBJ databases">
        <title>Genomic analysis of Raineyella sp. CBA3103.</title>
        <authorList>
            <person name="Roh S.W."/>
        </authorList>
    </citation>
    <scope>NUCLEOTIDE SEQUENCE [LARGE SCALE GENOMIC DNA]</scope>
    <source>
        <strain evidence="4 5">CBA3103</strain>
    </source>
</reference>
<dbReference type="PANTHER" id="PTHR36925">
    <property type="entry name" value="COBALT-PRECORRIN-6A REDUCTASE"/>
    <property type="match status" value="1"/>
</dbReference>
<protein>
    <submittedName>
        <fullName evidence="4">Cobalt-precorrin-6A reductase</fullName>
    </submittedName>
</protein>
<gene>
    <name evidence="4" type="ORF">Rai3103_04750</name>
</gene>
<dbReference type="InterPro" id="IPR003723">
    <property type="entry name" value="Precorrin-6x_reduct"/>
</dbReference>
<organism evidence="4 5">
    <name type="scientific">Raineyella fluvialis</name>
    <dbReference type="NCBI Taxonomy" id="2662261"/>
    <lineage>
        <taxon>Bacteria</taxon>
        <taxon>Bacillati</taxon>
        <taxon>Actinomycetota</taxon>
        <taxon>Actinomycetes</taxon>
        <taxon>Propionibacteriales</taxon>
        <taxon>Propionibacteriaceae</taxon>
        <taxon>Raineyella</taxon>
    </lineage>
</organism>
<dbReference type="GO" id="GO:0016994">
    <property type="term" value="F:precorrin-6A reductase activity"/>
    <property type="evidence" value="ECO:0007669"/>
    <property type="project" value="InterPro"/>
</dbReference>
<accession>A0A5Q2F8D7</accession>
<dbReference type="UniPathway" id="UPA00148"/>
<dbReference type="Pfam" id="PF02571">
    <property type="entry name" value="CbiJ"/>
    <property type="match status" value="1"/>
</dbReference>
<keyword evidence="5" id="KW-1185">Reference proteome</keyword>
<dbReference type="GO" id="GO:0009236">
    <property type="term" value="P:cobalamin biosynthetic process"/>
    <property type="evidence" value="ECO:0007669"/>
    <property type="project" value="UniProtKB-UniPathway"/>
</dbReference>
<evidence type="ECO:0000256" key="2">
    <source>
        <dbReference type="ARBA" id="ARBA00022573"/>
    </source>
</evidence>
<dbReference type="PROSITE" id="PS51014">
    <property type="entry name" value="COBK_CBIJ"/>
    <property type="match status" value="1"/>
</dbReference>
<dbReference type="Proteomes" id="UP000386847">
    <property type="component" value="Chromosome"/>
</dbReference>
<evidence type="ECO:0000256" key="3">
    <source>
        <dbReference type="ARBA" id="ARBA00023002"/>
    </source>
</evidence>